<sequence length="106" mass="12110">TSCWLFIGAQHPNAHGATLHYASPRLTRDVPQLMENLATDFCSAIEYAKDLRRYDLADLHSKLDHSKKEKEALEAEMQAIVAEKVSQEEVLRVYRDKFGIIDLEHA</sequence>
<protein>
    <submittedName>
        <fullName evidence="2">Uncharacterized protein</fullName>
    </submittedName>
</protein>
<reference evidence="2" key="1">
    <citation type="submission" date="2020-11" db="EMBL/GenBank/DDBJ databases">
        <authorList>
            <consortium name="DOE Joint Genome Institute"/>
            <person name="Ahrendt S."/>
            <person name="Riley R."/>
            <person name="Andreopoulos W."/>
            <person name="Labutti K."/>
            <person name="Pangilinan J."/>
            <person name="Ruiz-Duenas F.J."/>
            <person name="Barrasa J.M."/>
            <person name="Sanchez-Garcia M."/>
            <person name="Camarero S."/>
            <person name="Miyauchi S."/>
            <person name="Serrano A."/>
            <person name="Linde D."/>
            <person name="Babiker R."/>
            <person name="Drula E."/>
            <person name="Ayuso-Fernandez I."/>
            <person name="Pacheco R."/>
            <person name="Padilla G."/>
            <person name="Ferreira P."/>
            <person name="Barriuso J."/>
            <person name="Kellner H."/>
            <person name="Castanera R."/>
            <person name="Alfaro M."/>
            <person name="Ramirez L."/>
            <person name="Pisabarro A.G."/>
            <person name="Kuo A."/>
            <person name="Tritt A."/>
            <person name="Lipzen A."/>
            <person name="He G."/>
            <person name="Yan M."/>
            <person name="Ng V."/>
            <person name="Cullen D."/>
            <person name="Martin F."/>
            <person name="Rosso M.-N."/>
            <person name="Henrissat B."/>
            <person name="Hibbett D."/>
            <person name="Martinez A.T."/>
            <person name="Grigoriev I.V."/>
        </authorList>
    </citation>
    <scope>NUCLEOTIDE SEQUENCE</scope>
    <source>
        <strain evidence="2">CIRM-BRFM 674</strain>
    </source>
</reference>
<evidence type="ECO:0000256" key="1">
    <source>
        <dbReference type="SAM" id="Coils"/>
    </source>
</evidence>
<keyword evidence="3" id="KW-1185">Reference proteome</keyword>
<proteinExistence type="predicted"/>
<evidence type="ECO:0000313" key="3">
    <source>
        <dbReference type="Proteomes" id="UP000807469"/>
    </source>
</evidence>
<dbReference type="EMBL" id="MU155290">
    <property type="protein sequence ID" value="KAF9476551.1"/>
    <property type="molecule type" value="Genomic_DNA"/>
</dbReference>
<dbReference type="Proteomes" id="UP000807469">
    <property type="component" value="Unassembled WGS sequence"/>
</dbReference>
<name>A0A9P5YZ54_9AGAR</name>
<accession>A0A9P5YZ54</accession>
<feature type="non-terminal residue" evidence="2">
    <location>
        <position position="1"/>
    </location>
</feature>
<feature type="coiled-coil region" evidence="1">
    <location>
        <begin position="56"/>
        <end position="90"/>
    </location>
</feature>
<gene>
    <name evidence="2" type="ORF">BDN70DRAFT_812119</name>
</gene>
<organism evidence="2 3">
    <name type="scientific">Pholiota conissans</name>
    <dbReference type="NCBI Taxonomy" id="109636"/>
    <lineage>
        <taxon>Eukaryota</taxon>
        <taxon>Fungi</taxon>
        <taxon>Dikarya</taxon>
        <taxon>Basidiomycota</taxon>
        <taxon>Agaricomycotina</taxon>
        <taxon>Agaricomycetes</taxon>
        <taxon>Agaricomycetidae</taxon>
        <taxon>Agaricales</taxon>
        <taxon>Agaricineae</taxon>
        <taxon>Strophariaceae</taxon>
        <taxon>Pholiota</taxon>
    </lineage>
</organism>
<dbReference type="OrthoDB" id="3060861at2759"/>
<dbReference type="AlphaFoldDB" id="A0A9P5YZ54"/>
<evidence type="ECO:0000313" key="2">
    <source>
        <dbReference type="EMBL" id="KAF9476551.1"/>
    </source>
</evidence>
<comment type="caution">
    <text evidence="2">The sequence shown here is derived from an EMBL/GenBank/DDBJ whole genome shotgun (WGS) entry which is preliminary data.</text>
</comment>
<keyword evidence="1" id="KW-0175">Coiled coil</keyword>